<comment type="caution">
    <text evidence="9">The sequence shown here is derived from an EMBL/GenBank/DDBJ whole genome shotgun (WGS) entry which is preliminary data.</text>
</comment>
<protein>
    <submittedName>
        <fullName evidence="9">Cation diffusion facilitator family transporter</fullName>
    </submittedName>
</protein>
<dbReference type="GO" id="GO:0015341">
    <property type="term" value="F:zinc efflux antiporter activity"/>
    <property type="evidence" value="ECO:0007669"/>
    <property type="project" value="TreeGrafter"/>
</dbReference>
<evidence type="ECO:0000256" key="6">
    <source>
        <dbReference type="ARBA" id="ARBA00023136"/>
    </source>
</evidence>
<dbReference type="Gene3D" id="1.20.1510.10">
    <property type="entry name" value="Cation efflux protein transmembrane domain"/>
    <property type="match status" value="1"/>
</dbReference>
<accession>A0A9D1W6U9</accession>
<evidence type="ECO:0000256" key="2">
    <source>
        <dbReference type="ARBA" id="ARBA00008114"/>
    </source>
</evidence>
<dbReference type="Gene3D" id="3.30.70.1350">
    <property type="entry name" value="Cation efflux protein, cytoplasmic domain"/>
    <property type="match status" value="1"/>
</dbReference>
<dbReference type="SUPFAM" id="SSF160240">
    <property type="entry name" value="Cation efflux protein cytoplasmic domain-like"/>
    <property type="match status" value="1"/>
</dbReference>
<dbReference type="Pfam" id="PF01545">
    <property type="entry name" value="Cation_efflux"/>
    <property type="match status" value="1"/>
</dbReference>
<feature type="domain" description="4Fe-4S ferredoxin-type" evidence="8">
    <location>
        <begin position="276"/>
        <end position="308"/>
    </location>
</feature>
<dbReference type="NCBIfam" id="TIGR01297">
    <property type="entry name" value="CDF"/>
    <property type="match status" value="1"/>
</dbReference>
<feature type="transmembrane region" description="Helical" evidence="7">
    <location>
        <begin position="113"/>
        <end position="130"/>
    </location>
</feature>
<dbReference type="AlphaFoldDB" id="A0A9D1W6U9"/>
<evidence type="ECO:0000256" key="4">
    <source>
        <dbReference type="ARBA" id="ARBA00022692"/>
    </source>
</evidence>
<keyword evidence="5 7" id="KW-1133">Transmembrane helix</keyword>
<dbReference type="InterPro" id="IPR027470">
    <property type="entry name" value="Cation_efflux_CTD"/>
</dbReference>
<evidence type="ECO:0000256" key="1">
    <source>
        <dbReference type="ARBA" id="ARBA00004141"/>
    </source>
</evidence>
<evidence type="ECO:0000259" key="8">
    <source>
        <dbReference type="PROSITE" id="PS51379"/>
    </source>
</evidence>
<reference evidence="9" key="1">
    <citation type="journal article" date="2021" name="PeerJ">
        <title>Extensive microbial diversity within the chicken gut microbiome revealed by metagenomics and culture.</title>
        <authorList>
            <person name="Gilroy R."/>
            <person name="Ravi A."/>
            <person name="Getino M."/>
            <person name="Pursley I."/>
            <person name="Horton D.L."/>
            <person name="Alikhan N.F."/>
            <person name="Baker D."/>
            <person name="Gharbi K."/>
            <person name="Hall N."/>
            <person name="Watson M."/>
            <person name="Adriaenssens E.M."/>
            <person name="Foster-Nyarko E."/>
            <person name="Jarju S."/>
            <person name="Secka A."/>
            <person name="Antonio M."/>
            <person name="Oren A."/>
            <person name="Chaudhuri R.R."/>
            <person name="La Ragione R."/>
            <person name="Hildebrand F."/>
            <person name="Pallen M.J."/>
        </authorList>
    </citation>
    <scope>NUCLEOTIDE SEQUENCE</scope>
    <source>
        <strain evidence="9">1719</strain>
    </source>
</reference>
<dbReference type="InterPro" id="IPR002524">
    <property type="entry name" value="Cation_efflux"/>
</dbReference>
<feature type="transmembrane region" description="Helical" evidence="7">
    <location>
        <begin position="34"/>
        <end position="55"/>
    </location>
</feature>
<comment type="subcellular location">
    <subcellularLocation>
        <location evidence="1">Membrane</location>
        <topology evidence="1">Multi-pass membrane protein</topology>
    </subcellularLocation>
</comment>
<dbReference type="Pfam" id="PF16916">
    <property type="entry name" value="ZT_dimer"/>
    <property type="match status" value="1"/>
</dbReference>
<dbReference type="PROSITE" id="PS51379">
    <property type="entry name" value="4FE4S_FER_2"/>
    <property type="match status" value="1"/>
</dbReference>
<sequence length="338" mass="37826">MDKSKRLITLSLISSLVLMLVKFVAYFLTSSNAVFTDAAESIVNVAAGAFAFYSVHLSSRPRDKNHPYGHGKIEFFSVFIEGGLILIAGGLVLVKALYNLFFPEELEHVSEGMWLIAITAVVNFVVGGYIKTRGKALHSLAVEADGKHLQVDAYSTLIVVVGLLIIKYTGFVLLDVILSIALGVFILVNGYGMLRKSIGGLMDESDEALVEKVIQVLNDNRKDPWIDVHNLRVLRYGSQLHIDCHLTLPWYYNLEQVHVELLSIEKAMNDQIEMSTELFVHADPCIPSSCAHCHVKNCPVRTAEFRETIEWTLENVTMNKKHIHPSIESDREIDEESK</sequence>
<keyword evidence="3" id="KW-0813">Transport</keyword>
<keyword evidence="4 7" id="KW-0812">Transmembrane</keyword>
<dbReference type="PANTHER" id="PTHR43840">
    <property type="entry name" value="MITOCHONDRIAL METAL TRANSPORTER 1-RELATED"/>
    <property type="match status" value="1"/>
</dbReference>
<dbReference type="InterPro" id="IPR036837">
    <property type="entry name" value="Cation_efflux_CTD_sf"/>
</dbReference>
<dbReference type="InterPro" id="IPR050291">
    <property type="entry name" value="CDF_Transporter"/>
</dbReference>
<reference evidence="9" key="2">
    <citation type="submission" date="2021-04" db="EMBL/GenBank/DDBJ databases">
        <authorList>
            <person name="Gilroy R."/>
        </authorList>
    </citation>
    <scope>NUCLEOTIDE SEQUENCE</scope>
    <source>
        <strain evidence="9">1719</strain>
    </source>
</reference>
<dbReference type="GO" id="GO:0006882">
    <property type="term" value="P:intracellular zinc ion homeostasis"/>
    <property type="evidence" value="ECO:0007669"/>
    <property type="project" value="TreeGrafter"/>
</dbReference>
<organism evidence="9 10">
    <name type="scientific">Candidatus Sphingobacterium stercoripullorum</name>
    <dbReference type="NCBI Taxonomy" id="2838759"/>
    <lineage>
        <taxon>Bacteria</taxon>
        <taxon>Pseudomonadati</taxon>
        <taxon>Bacteroidota</taxon>
        <taxon>Sphingobacteriia</taxon>
        <taxon>Sphingobacteriales</taxon>
        <taxon>Sphingobacteriaceae</taxon>
        <taxon>Sphingobacterium</taxon>
    </lineage>
</organism>
<evidence type="ECO:0000313" key="9">
    <source>
        <dbReference type="EMBL" id="HIX53551.1"/>
    </source>
</evidence>
<dbReference type="EMBL" id="DXEZ01000020">
    <property type="protein sequence ID" value="HIX53551.1"/>
    <property type="molecule type" value="Genomic_DNA"/>
</dbReference>
<evidence type="ECO:0000256" key="5">
    <source>
        <dbReference type="ARBA" id="ARBA00022989"/>
    </source>
</evidence>
<gene>
    <name evidence="9" type="ORF">H9853_00870</name>
</gene>
<feature type="transmembrane region" description="Helical" evidence="7">
    <location>
        <begin position="7"/>
        <end position="28"/>
    </location>
</feature>
<evidence type="ECO:0000313" key="10">
    <source>
        <dbReference type="Proteomes" id="UP000824156"/>
    </source>
</evidence>
<dbReference type="Proteomes" id="UP000824156">
    <property type="component" value="Unassembled WGS sequence"/>
</dbReference>
<evidence type="ECO:0000256" key="3">
    <source>
        <dbReference type="ARBA" id="ARBA00022448"/>
    </source>
</evidence>
<dbReference type="GO" id="GO:0015093">
    <property type="term" value="F:ferrous iron transmembrane transporter activity"/>
    <property type="evidence" value="ECO:0007669"/>
    <property type="project" value="TreeGrafter"/>
</dbReference>
<dbReference type="InterPro" id="IPR058533">
    <property type="entry name" value="Cation_efflux_TM"/>
</dbReference>
<keyword evidence="6 7" id="KW-0472">Membrane</keyword>
<comment type="similarity">
    <text evidence="2">Belongs to the cation diffusion facilitator (CDF) transporter (TC 2.A.4) family.</text>
</comment>
<proteinExistence type="inferred from homology"/>
<dbReference type="GO" id="GO:0015086">
    <property type="term" value="F:cadmium ion transmembrane transporter activity"/>
    <property type="evidence" value="ECO:0007669"/>
    <property type="project" value="TreeGrafter"/>
</dbReference>
<dbReference type="InterPro" id="IPR027469">
    <property type="entry name" value="Cation_efflux_TMD_sf"/>
</dbReference>
<dbReference type="SUPFAM" id="SSF161111">
    <property type="entry name" value="Cation efflux protein transmembrane domain-like"/>
    <property type="match status" value="1"/>
</dbReference>
<dbReference type="PANTHER" id="PTHR43840:SF15">
    <property type="entry name" value="MITOCHONDRIAL METAL TRANSPORTER 1-RELATED"/>
    <property type="match status" value="1"/>
</dbReference>
<evidence type="ECO:0000256" key="7">
    <source>
        <dbReference type="SAM" id="Phobius"/>
    </source>
</evidence>
<dbReference type="InterPro" id="IPR017896">
    <property type="entry name" value="4Fe4S_Fe-S-bd"/>
</dbReference>
<dbReference type="GO" id="GO:0005886">
    <property type="term" value="C:plasma membrane"/>
    <property type="evidence" value="ECO:0007669"/>
    <property type="project" value="TreeGrafter"/>
</dbReference>
<feature type="transmembrane region" description="Helical" evidence="7">
    <location>
        <begin position="75"/>
        <end position="101"/>
    </location>
</feature>
<name>A0A9D1W6U9_9SPHI</name>
<feature type="transmembrane region" description="Helical" evidence="7">
    <location>
        <begin position="176"/>
        <end position="194"/>
    </location>
</feature>